<dbReference type="SUPFAM" id="SSF109604">
    <property type="entry name" value="HD-domain/PDEase-like"/>
    <property type="match status" value="1"/>
</dbReference>
<dbReference type="InterPro" id="IPR006674">
    <property type="entry name" value="HD_domain"/>
</dbReference>
<keyword evidence="3" id="KW-1185">Reference proteome</keyword>
<evidence type="ECO:0000313" key="2">
    <source>
        <dbReference type="EMBL" id="EEG55937.1"/>
    </source>
</evidence>
<dbReference type="HOGENOM" id="CLU_104072_1_1_9"/>
<dbReference type="EMBL" id="ACCJ01000107">
    <property type="protein sequence ID" value="EEG55937.1"/>
    <property type="molecule type" value="Genomic_DNA"/>
</dbReference>
<organism evidence="2 3">
    <name type="scientific">[Clostridium] asparagiforme DSM 15981</name>
    <dbReference type="NCBI Taxonomy" id="518636"/>
    <lineage>
        <taxon>Bacteria</taxon>
        <taxon>Bacillati</taxon>
        <taxon>Bacillota</taxon>
        <taxon>Clostridia</taxon>
        <taxon>Lachnospirales</taxon>
        <taxon>Lachnospiraceae</taxon>
        <taxon>Enterocloster</taxon>
    </lineage>
</organism>
<reference evidence="2 3" key="1">
    <citation type="submission" date="2009-02" db="EMBL/GenBank/DDBJ databases">
        <title>Draft genome sequence of Clostridium asparagiforme (DSM 15981).</title>
        <authorList>
            <person name="Sudarsanam P."/>
            <person name="Ley R."/>
            <person name="Guruge J."/>
            <person name="Turnbaugh P.J."/>
            <person name="Mahowald M."/>
            <person name="Liep D."/>
            <person name="Gordon J."/>
        </authorList>
    </citation>
    <scope>NUCLEOTIDE SEQUENCE [LARGE SCALE GENOMIC DNA]</scope>
    <source>
        <strain evidence="2 3">DSM 15981</strain>
    </source>
</reference>
<dbReference type="Pfam" id="PF01966">
    <property type="entry name" value="HD"/>
    <property type="match status" value="1"/>
</dbReference>
<feature type="domain" description="HD" evidence="1">
    <location>
        <begin position="80"/>
        <end position="159"/>
    </location>
</feature>
<dbReference type="Proteomes" id="UP000004756">
    <property type="component" value="Unassembled WGS sequence"/>
</dbReference>
<proteinExistence type="predicted"/>
<evidence type="ECO:0000259" key="1">
    <source>
        <dbReference type="Pfam" id="PF01966"/>
    </source>
</evidence>
<evidence type="ECO:0000313" key="3">
    <source>
        <dbReference type="Proteomes" id="UP000004756"/>
    </source>
</evidence>
<dbReference type="AlphaFoldDB" id="C0CY82"/>
<protein>
    <recommendedName>
        <fullName evidence="1">HD domain-containing protein</fullName>
    </recommendedName>
</protein>
<gene>
    <name evidence="2" type="ORF">CLOSTASPAR_01958</name>
</gene>
<dbReference type="Gene3D" id="1.10.3210.10">
    <property type="entry name" value="Hypothetical protein af1432"/>
    <property type="match status" value="1"/>
</dbReference>
<comment type="caution">
    <text evidence="2">The sequence shown here is derived from an EMBL/GenBank/DDBJ whole genome shotgun (WGS) entry which is preliminary data.</text>
</comment>
<dbReference type="InterPro" id="IPR003607">
    <property type="entry name" value="HD/PDEase_dom"/>
</dbReference>
<dbReference type="CDD" id="cd00077">
    <property type="entry name" value="HDc"/>
    <property type="match status" value="1"/>
</dbReference>
<name>C0CY82_9FIRM</name>
<accession>C0CY82</accession>
<sequence>MGAGAALRRGDIRLEHFKTDLTAGDRRSQAAQWAADETWVRCRKYENDPEYMECVKDILAHPVFNSMDQYIQHGNTTCKTHCIQVSYLGYRICRRYGGNWRSAARAGLLHDLFLYDWHTHARETGEHFHGFTHPRRALENACLHFQLTDEEQNIILRHMWPLTPVPPSSAAGFAIVWADKFCGGAETLGRLRHLRLLRMLQPARH</sequence>